<dbReference type="UniPathway" id="UPA00232"/>
<comment type="pathway">
    <text evidence="4">Cofactor biosynthesis; ubiquinone biosynthesis.</text>
</comment>
<accession>A0A061JWP0</accession>
<dbReference type="Pfam" id="PF04345">
    <property type="entry name" value="Chor_lyase"/>
    <property type="match status" value="1"/>
</dbReference>
<feature type="binding site" evidence="4">
    <location>
        <position position="75"/>
    </location>
    <ligand>
        <name>substrate</name>
    </ligand>
</feature>
<reference evidence="5 6" key="1">
    <citation type="journal article" date="2013" name="Genome Announc.">
        <title>Draft Genome of the Nitrogen-Fixing Bacterium Pseudomonas stutzeri Strain KOS6 Isolated from Industrial Hydrocarbon Sludge.</title>
        <authorList>
            <person name="Grigoryeva T.V."/>
            <person name="Laikov A.V."/>
            <person name="Naumova R.P."/>
            <person name="Manolov A.I."/>
            <person name="Larin A.K."/>
            <person name="Karpova I.Y."/>
            <person name="Semashko T.A."/>
            <person name="Alexeev D.G."/>
            <person name="Kostryukova E.S."/>
            <person name="Muller R."/>
            <person name="Govorun V.M."/>
        </authorList>
    </citation>
    <scope>NUCLEOTIDE SEQUENCE [LARGE SCALE GENOMIC DNA]</scope>
    <source>
        <strain evidence="5 6">KOS6</strain>
    </source>
</reference>
<dbReference type="InterPro" id="IPR028978">
    <property type="entry name" value="Chorismate_lyase_/UTRA_dom_sf"/>
</dbReference>
<evidence type="ECO:0000313" key="6">
    <source>
        <dbReference type="Proteomes" id="UP000026923"/>
    </source>
</evidence>
<feature type="binding site" evidence="4">
    <location>
        <position position="165"/>
    </location>
    <ligand>
        <name>substrate</name>
    </ligand>
</feature>
<dbReference type="HOGENOM" id="CLU_096824_3_0_6"/>
<dbReference type="GO" id="GO:0008813">
    <property type="term" value="F:chorismate lyase activity"/>
    <property type="evidence" value="ECO:0007669"/>
    <property type="project" value="UniProtKB-UniRule"/>
</dbReference>
<dbReference type="EMBL" id="AMCZ02000001">
    <property type="protein sequence ID" value="EWC43204.1"/>
    <property type="molecule type" value="Genomic_DNA"/>
</dbReference>
<comment type="function">
    <text evidence="4">Removes the pyruvyl group from chorismate, with concomitant aromatization of the ring, to provide 4-hydroxybenzoate (4HB) for the ubiquinone pathway.</text>
</comment>
<keyword evidence="4 5" id="KW-0670">Pyruvate</keyword>
<comment type="subcellular location">
    <subcellularLocation>
        <location evidence="4">Cytoplasm</location>
    </subcellularLocation>
</comment>
<proteinExistence type="inferred from homology"/>
<dbReference type="InterPro" id="IPR007440">
    <property type="entry name" value="Chorismate--pyruvate_lyase"/>
</dbReference>
<dbReference type="PANTHER" id="PTHR38683">
    <property type="entry name" value="CHORISMATE PYRUVATE-LYASE"/>
    <property type="match status" value="1"/>
</dbReference>
<sequence>MSEFPDWLSADRLPFPLDPALYDWLYVDKGSLTRRLTDLANGAFSVTPLHEAWQPLRADECAVLNLPAGSEGWVREVYLCGHDQPWVFARSVAARAQLEESGLDLQRLGNRSLGELLFSDPAFTRGTLEACRYPAAWLPTECRAEGLWARRSCFRQNRLGVLVSEVFLSALWQAADIAP</sequence>
<dbReference type="EC" id="4.1.3.40" evidence="4"/>
<dbReference type="eggNOG" id="COG3161">
    <property type="taxonomic scope" value="Bacteria"/>
</dbReference>
<dbReference type="Gene3D" id="3.40.1410.10">
    <property type="entry name" value="Chorismate lyase-like"/>
    <property type="match status" value="1"/>
</dbReference>
<protein>
    <recommendedName>
        <fullName evidence="4">Probable chorismate pyruvate-lyase</fullName>
        <shortName evidence="4">CL</shortName>
        <shortName evidence="4">CPL</shortName>
        <ecNumber evidence="4">4.1.3.40</ecNumber>
    </recommendedName>
</protein>
<feature type="binding site" evidence="4">
    <location>
        <position position="113"/>
    </location>
    <ligand>
        <name>substrate</name>
    </ligand>
</feature>
<evidence type="ECO:0000256" key="4">
    <source>
        <dbReference type="HAMAP-Rule" id="MF_01632"/>
    </source>
</evidence>
<gene>
    <name evidence="4" type="primary">ubiC</name>
    <name evidence="5" type="ORF">B597_000995</name>
</gene>
<evidence type="ECO:0000256" key="1">
    <source>
        <dbReference type="ARBA" id="ARBA00022490"/>
    </source>
</evidence>
<dbReference type="SUPFAM" id="SSF64288">
    <property type="entry name" value="Chorismate lyase-like"/>
    <property type="match status" value="1"/>
</dbReference>
<keyword evidence="2 4" id="KW-0831">Ubiquinone biosynthesis</keyword>
<evidence type="ECO:0000256" key="2">
    <source>
        <dbReference type="ARBA" id="ARBA00022688"/>
    </source>
</evidence>
<keyword evidence="3 4" id="KW-0456">Lyase</keyword>
<dbReference type="GO" id="GO:0042866">
    <property type="term" value="P:pyruvate biosynthetic process"/>
    <property type="evidence" value="ECO:0007669"/>
    <property type="project" value="UniProtKB-UniRule"/>
</dbReference>
<dbReference type="GO" id="GO:0006744">
    <property type="term" value="P:ubiquinone biosynthetic process"/>
    <property type="evidence" value="ECO:0007669"/>
    <property type="project" value="UniProtKB-UniRule"/>
</dbReference>
<dbReference type="GO" id="GO:0005829">
    <property type="term" value="C:cytosol"/>
    <property type="evidence" value="ECO:0007669"/>
    <property type="project" value="TreeGrafter"/>
</dbReference>
<comment type="catalytic activity">
    <reaction evidence="4">
        <text>chorismate = 4-hydroxybenzoate + pyruvate</text>
        <dbReference type="Rhea" id="RHEA:16505"/>
        <dbReference type="ChEBI" id="CHEBI:15361"/>
        <dbReference type="ChEBI" id="CHEBI:17879"/>
        <dbReference type="ChEBI" id="CHEBI:29748"/>
        <dbReference type="EC" id="4.1.3.40"/>
    </reaction>
</comment>
<comment type="similarity">
    <text evidence="4">Belongs to the UbiC family.</text>
</comment>
<dbReference type="PANTHER" id="PTHR38683:SF1">
    <property type="entry name" value="CHORISMATE PYRUVATE-LYASE"/>
    <property type="match status" value="1"/>
</dbReference>
<comment type="caution">
    <text evidence="5">The sequence shown here is derived from an EMBL/GenBank/DDBJ whole genome shotgun (WGS) entry which is preliminary data.</text>
</comment>
<evidence type="ECO:0000256" key="3">
    <source>
        <dbReference type="ARBA" id="ARBA00023239"/>
    </source>
</evidence>
<comment type="caution">
    <text evidence="4">Lacks conserved residue(s) required for the propagation of feature annotation.</text>
</comment>
<dbReference type="HAMAP" id="MF_01632">
    <property type="entry name" value="UbiC"/>
    <property type="match status" value="1"/>
</dbReference>
<dbReference type="AlphaFoldDB" id="A0A061JWP0"/>
<keyword evidence="1 4" id="KW-0963">Cytoplasm</keyword>
<evidence type="ECO:0000313" key="5">
    <source>
        <dbReference type="EMBL" id="EWC43204.1"/>
    </source>
</evidence>
<organism evidence="5 6">
    <name type="scientific">Stutzerimonas stutzeri KOS6</name>
    <dbReference type="NCBI Taxonomy" id="1218352"/>
    <lineage>
        <taxon>Bacteria</taxon>
        <taxon>Pseudomonadati</taxon>
        <taxon>Pseudomonadota</taxon>
        <taxon>Gammaproteobacteria</taxon>
        <taxon>Pseudomonadales</taxon>
        <taxon>Pseudomonadaceae</taxon>
        <taxon>Stutzerimonas</taxon>
    </lineage>
</organism>
<dbReference type="Proteomes" id="UP000026923">
    <property type="component" value="Unassembled WGS sequence"/>
</dbReference>
<name>A0A061JWP0_STUST</name>